<keyword evidence="5" id="KW-0752">Steroid biosynthesis</keyword>
<comment type="similarity">
    <text evidence="2">Belongs to the EBP family.</text>
</comment>
<name>A0A9N9VMM0_9HYPO</name>
<dbReference type="GO" id="GO:0016020">
    <property type="term" value="C:membrane"/>
    <property type="evidence" value="ECO:0007669"/>
    <property type="project" value="UniProtKB-SubCell"/>
</dbReference>
<dbReference type="GO" id="GO:0004769">
    <property type="term" value="F:steroid Delta-isomerase activity"/>
    <property type="evidence" value="ECO:0007669"/>
    <property type="project" value="TreeGrafter"/>
</dbReference>
<feature type="transmembrane region" description="Helical" evidence="14">
    <location>
        <begin position="156"/>
        <end position="178"/>
    </location>
</feature>
<dbReference type="InterPro" id="IPR033118">
    <property type="entry name" value="EXPERA"/>
</dbReference>
<comment type="caution">
    <text evidence="16">The sequence shown here is derived from an EMBL/GenBank/DDBJ whole genome shotgun (WGS) entry which is preliminary data.</text>
</comment>
<evidence type="ECO:0000256" key="1">
    <source>
        <dbReference type="ARBA" id="ARBA00004141"/>
    </source>
</evidence>
<dbReference type="OrthoDB" id="58557at2759"/>
<keyword evidence="17" id="KW-1185">Reference proteome</keyword>
<keyword evidence="8" id="KW-0443">Lipid metabolism</keyword>
<keyword evidence="3" id="KW-0444">Lipid biosynthesis</keyword>
<evidence type="ECO:0000256" key="13">
    <source>
        <dbReference type="PROSITE-ProRule" id="PRU01087"/>
    </source>
</evidence>
<dbReference type="PANTHER" id="PTHR14207">
    <property type="entry name" value="STEROL ISOMERASE"/>
    <property type="match status" value="1"/>
</dbReference>
<reference evidence="16" key="1">
    <citation type="submission" date="2021-10" db="EMBL/GenBank/DDBJ databases">
        <authorList>
            <person name="Piombo E."/>
        </authorList>
    </citation>
    <scope>NUCLEOTIDE SEQUENCE</scope>
</reference>
<dbReference type="GO" id="GO:0005783">
    <property type="term" value="C:endoplasmic reticulum"/>
    <property type="evidence" value="ECO:0007669"/>
    <property type="project" value="TreeGrafter"/>
</dbReference>
<evidence type="ECO:0000256" key="10">
    <source>
        <dbReference type="ARBA" id="ARBA00023166"/>
    </source>
</evidence>
<evidence type="ECO:0000256" key="6">
    <source>
        <dbReference type="ARBA" id="ARBA00022989"/>
    </source>
</evidence>
<dbReference type="AlphaFoldDB" id="A0A9N9VMM0"/>
<accession>A0A9N9VMM0</accession>
<organism evidence="16 17">
    <name type="scientific">Clonostachys rhizophaga</name>
    <dbReference type="NCBI Taxonomy" id="160324"/>
    <lineage>
        <taxon>Eukaryota</taxon>
        <taxon>Fungi</taxon>
        <taxon>Dikarya</taxon>
        <taxon>Ascomycota</taxon>
        <taxon>Pezizomycotina</taxon>
        <taxon>Sordariomycetes</taxon>
        <taxon>Hypocreomycetidae</taxon>
        <taxon>Hypocreales</taxon>
        <taxon>Bionectriaceae</taxon>
        <taxon>Clonostachys</taxon>
    </lineage>
</organism>
<feature type="transmembrane region" description="Helical" evidence="14">
    <location>
        <begin position="121"/>
        <end position="144"/>
    </location>
</feature>
<dbReference type="GO" id="GO:0047750">
    <property type="term" value="F:cholestenol delta-isomerase activity"/>
    <property type="evidence" value="ECO:0007669"/>
    <property type="project" value="InterPro"/>
</dbReference>
<evidence type="ECO:0000256" key="8">
    <source>
        <dbReference type="ARBA" id="ARBA00023098"/>
    </source>
</evidence>
<keyword evidence="6 13" id="KW-1133">Transmembrane helix</keyword>
<evidence type="ECO:0000256" key="2">
    <source>
        <dbReference type="ARBA" id="ARBA00008337"/>
    </source>
</evidence>
<keyword evidence="7" id="KW-0756">Sterol biosynthesis</keyword>
<dbReference type="PANTHER" id="PTHR14207:SF0">
    <property type="entry name" value="3-BETA-HYDROXYSTEROID-DELTA(8),DELTA(7)-ISOMERASE"/>
    <property type="match status" value="1"/>
</dbReference>
<keyword evidence="4 13" id="KW-0812">Transmembrane</keyword>
<keyword evidence="11" id="KW-0753">Steroid metabolism</keyword>
<protein>
    <recommendedName>
        <fullName evidence="15">EXPERA domain-containing protein</fullName>
    </recommendedName>
</protein>
<dbReference type="InterPro" id="IPR007905">
    <property type="entry name" value="EBP"/>
</dbReference>
<keyword evidence="10" id="KW-1207">Sterol metabolism</keyword>
<evidence type="ECO:0000256" key="9">
    <source>
        <dbReference type="ARBA" id="ARBA00023136"/>
    </source>
</evidence>
<keyword evidence="12" id="KW-0413">Isomerase</keyword>
<evidence type="ECO:0000256" key="3">
    <source>
        <dbReference type="ARBA" id="ARBA00022516"/>
    </source>
</evidence>
<evidence type="ECO:0000256" key="11">
    <source>
        <dbReference type="ARBA" id="ARBA00023221"/>
    </source>
</evidence>
<evidence type="ECO:0000256" key="14">
    <source>
        <dbReference type="SAM" id="Phobius"/>
    </source>
</evidence>
<evidence type="ECO:0000256" key="4">
    <source>
        <dbReference type="ARBA" id="ARBA00022692"/>
    </source>
</evidence>
<feature type="transmembrane region" description="Helical" evidence="14">
    <location>
        <begin position="67"/>
        <end position="89"/>
    </location>
</feature>
<gene>
    <name evidence="16" type="ORF">CRHIZ90672A_00015078</name>
</gene>
<dbReference type="EMBL" id="CABFNQ020000719">
    <property type="protein sequence ID" value="CAH0026309.1"/>
    <property type="molecule type" value="Genomic_DNA"/>
</dbReference>
<evidence type="ECO:0000256" key="5">
    <source>
        <dbReference type="ARBA" id="ARBA00022955"/>
    </source>
</evidence>
<feature type="transmembrane region" description="Helical" evidence="14">
    <location>
        <begin position="190"/>
        <end position="212"/>
    </location>
</feature>
<sequence length="235" mass="26744">MLTMASTNGSAAAHAYYPLGVVIPGYAPNTMDALELVSYFGLGCGAVLVPTYFLIQSKRPDLRSWEVFAALWFVLCGFIHTFFEGYFAYNFKDMASKLDLFGQLWKEYSLSDSRYLTQDSFLVPMESVTAFLWGPISFFIAYAIVTGHPLRHSLQLIVSVGQIYGDILYYATCTFTMLMDQKHYCRPENYYFWAYYFLCNAFWIVIPGALVFQSIGATKRAFAQLQSLEKVKKGK</sequence>
<proteinExistence type="inferred from homology"/>
<evidence type="ECO:0000256" key="7">
    <source>
        <dbReference type="ARBA" id="ARBA00023011"/>
    </source>
</evidence>
<dbReference type="Pfam" id="PF05241">
    <property type="entry name" value="EBP"/>
    <property type="match status" value="1"/>
</dbReference>
<keyword evidence="9 13" id="KW-0472">Membrane</keyword>
<dbReference type="Proteomes" id="UP000696573">
    <property type="component" value="Unassembled WGS sequence"/>
</dbReference>
<feature type="transmembrane region" description="Helical" evidence="14">
    <location>
        <begin position="36"/>
        <end position="55"/>
    </location>
</feature>
<evidence type="ECO:0000259" key="15">
    <source>
        <dbReference type="PROSITE" id="PS51751"/>
    </source>
</evidence>
<evidence type="ECO:0000256" key="12">
    <source>
        <dbReference type="ARBA" id="ARBA00023235"/>
    </source>
</evidence>
<dbReference type="GO" id="GO:0016126">
    <property type="term" value="P:sterol biosynthetic process"/>
    <property type="evidence" value="ECO:0007669"/>
    <property type="project" value="UniProtKB-KW"/>
</dbReference>
<comment type="subcellular location">
    <subcellularLocation>
        <location evidence="1">Membrane</location>
        <topology evidence="1">Multi-pass membrane protein</topology>
    </subcellularLocation>
</comment>
<dbReference type="GO" id="GO:0000247">
    <property type="term" value="F:C-8 sterol isomerase activity"/>
    <property type="evidence" value="ECO:0007669"/>
    <property type="project" value="TreeGrafter"/>
</dbReference>
<dbReference type="PROSITE" id="PS51751">
    <property type="entry name" value="EXPERA"/>
    <property type="match status" value="1"/>
</dbReference>
<evidence type="ECO:0000313" key="17">
    <source>
        <dbReference type="Proteomes" id="UP000696573"/>
    </source>
</evidence>
<evidence type="ECO:0000313" key="16">
    <source>
        <dbReference type="EMBL" id="CAH0026309.1"/>
    </source>
</evidence>
<feature type="domain" description="EXPERA" evidence="15">
    <location>
        <begin position="65"/>
        <end position="211"/>
    </location>
</feature>